<dbReference type="GO" id="GO:0019843">
    <property type="term" value="F:rRNA binding"/>
    <property type="evidence" value="ECO:0007669"/>
    <property type="project" value="UniProtKB-KW"/>
</dbReference>
<dbReference type="PANTHER" id="PTHR12636:SF5">
    <property type="entry name" value="RIBOSOMAL RNA SMALL SUBUNIT METHYLTRANSFERASE NEP1"/>
    <property type="match status" value="1"/>
</dbReference>
<sequence>MMRCGWGASHRQLASRARCRVFTRSAGSPSWRNLHTSALRDPRASSPGGTVDKYEQERCGRGCQACLSNCGDCQGILAETRDQFPLLDSRLRKAGMLQAYTTTARGLLIEANPRVRIPRAFKRFNGSIGSSRNLTTAWSSPPISVPESGGTVYTQEATLSSHVLGGSEPTRGASHVILDTYISSVSTDLQPSAIILTIHPQWQCPTGFPCSPHRARFNAGSCTNRQRERSGGHKALSLASEGKRHEVDNNPDQTADLVGR</sequence>
<feature type="region of interest" description="Disordered" evidence="9">
    <location>
        <begin position="221"/>
        <end position="260"/>
    </location>
</feature>
<dbReference type="SUPFAM" id="SSF75217">
    <property type="entry name" value="alpha/beta knot"/>
    <property type="match status" value="1"/>
</dbReference>
<proteinExistence type="inferred from homology"/>
<evidence type="ECO:0000313" key="10">
    <source>
        <dbReference type="EMBL" id="KAF9784446.1"/>
    </source>
</evidence>
<keyword evidence="2" id="KW-0690">Ribosome biogenesis</keyword>
<accession>A0A9P6HCK5</accession>
<keyword evidence="6" id="KW-0949">S-adenosyl-L-methionine</keyword>
<name>A0A9P6HCK5_9AGAM</name>
<comment type="similarity">
    <text evidence="1">Belongs to the class IV-like SAM-binding methyltransferase superfamily. RNA methyltransferase NEP1 family.</text>
</comment>
<dbReference type="PANTHER" id="PTHR12636">
    <property type="entry name" value="NEP1/MRA1"/>
    <property type="match status" value="1"/>
</dbReference>
<evidence type="ECO:0000256" key="9">
    <source>
        <dbReference type="SAM" id="MobiDB-lite"/>
    </source>
</evidence>
<dbReference type="Proteomes" id="UP000736335">
    <property type="component" value="Unassembled WGS sequence"/>
</dbReference>
<evidence type="ECO:0000256" key="2">
    <source>
        <dbReference type="ARBA" id="ARBA00022517"/>
    </source>
</evidence>
<keyword evidence="7" id="KW-0699">rRNA-binding</keyword>
<organism evidence="10 12">
    <name type="scientific">Thelephora terrestris</name>
    <dbReference type="NCBI Taxonomy" id="56493"/>
    <lineage>
        <taxon>Eukaryota</taxon>
        <taxon>Fungi</taxon>
        <taxon>Dikarya</taxon>
        <taxon>Basidiomycota</taxon>
        <taxon>Agaricomycotina</taxon>
        <taxon>Agaricomycetes</taxon>
        <taxon>Thelephorales</taxon>
        <taxon>Thelephoraceae</taxon>
        <taxon>Thelephora</taxon>
    </lineage>
</organism>
<keyword evidence="12" id="KW-1185">Reference proteome</keyword>
<gene>
    <name evidence="10" type="ORF">BJ322DRAFT_1021198</name>
    <name evidence="11" type="ORF">BJ322DRAFT_1021203</name>
</gene>
<evidence type="ECO:0000256" key="3">
    <source>
        <dbReference type="ARBA" id="ARBA00022552"/>
    </source>
</evidence>
<evidence type="ECO:0000256" key="4">
    <source>
        <dbReference type="ARBA" id="ARBA00022603"/>
    </source>
</evidence>
<comment type="caution">
    <text evidence="10">The sequence shown here is derived from an EMBL/GenBank/DDBJ whole genome shotgun (WGS) entry which is preliminary data.</text>
</comment>
<evidence type="ECO:0000313" key="11">
    <source>
        <dbReference type="EMBL" id="KAF9784451.1"/>
    </source>
</evidence>
<dbReference type="InterPro" id="IPR029026">
    <property type="entry name" value="tRNA_m1G_MTases_N"/>
</dbReference>
<dbReference type="InterPro" id="IPR005304">
    <property type="entry name" value="Rbsml_bgen_MeTrfase_EMG1/NEP1"/>
</dbReference>
<reference evidence="10" key="1">
    <citation type="journal article" date="2020" name="Nat. Commun.">
        <title>Large-scale genome sequencing of mycorrhizal fungi provides insights into the early evolution of symbiotic traits.</title>
        <authorList>
            <person name="Miyauchi S."/>
            <person name="Kiss E."/>
            <person name="Kuo A."/>
            <person name="Drula E."/>
            <person name="Kohler A."/>
            <person name="Sanchez-Garcia M."/>
            <person name="Morin E."/>
            <person name="Andreopoulos B."/>
            <person name="Barry K.W."/>
            <person name="Bonito G."/>
            <person name="Buee M."/>
            <person name="Carver A."/>
            <person name="Chen C."/>
            <person name="Cichocki N."/>
            <person name="Clum A."/>
            <person name="Culley D."/>
            <person name="Crous P.W."/>
            <person name="Fauchery L."/>
            <person name="Girlanda M."/>
            <person name="Hayes R.D."/>
            <person name="Keri Z."/>
            <person name="LaButti K."/>
            <person name="Lipzen A."/>
            <person name="Lombard V."/>
            <person name="Magnuson J."/>
            <person name="Maillard F."/>
            <person name="Murat C."/>
            <person name="Nolan M."/>
            <person name="Ohm R.A."/>
            <person name="Pangilinan J."/>
            <person name="Pereira M.F."/>
            <person name="Perotto S."/>
            <person name="Peter M."/>
            <person name="Pfister S."/>
            <person name="Riley R."/>
            <person name="Sitrit Y."/>
            <person name="Stielow J.B."/>
            <person name="Szollosi G."/>
            <person name="Zifcakova L."/>
            <person name="Stursova M."/>
            <person name="Spatafora J.W."/>
            <person name="Tedersoo L."/>
            <person name="Vaario L.M."/>
            <person name="Yamada A."/>
            <person name="Yan M."/>
            <person name="Wang P."/>
            <person name="Xu J."/>
            <person name="Bruns T."/>
            <person name="Baldrian P."/>
            <person name="Vilgalys R."/>
            <person name="Dunand C."/>
            <person name="Henrissat B."/>
            <person name="Grigoriev I.V."/>
            <person name="Hibbett D."/>
            <person name="Nagy L.G."/>
            <person name="Martin F.M."/>
        </authorList>
    </citation>
    <scope>NUCLEOTIDE SEQUENCE</scope>
    <source>
        <strain evidence="10">UH-Tt-Lm1</strain>
    </source>
</reference>
<evidence type="ECO:0000256" key="1">
    <source>
        <dbReference type="ARBA" id="ARBA00008115"/>
    </source>
</evidence>
<dbReference type="OrthoDB" id="269804at2759"/>
<dbReference type="InterPro" id="IPR029028">
    <property type="entry name" value="Alpha/beta_knot_MTases"/>
</dbReference>
<evidence type="ECO:0000313" key="12">
    <source>
        <dbReference type="Proteomes" id="UP000736335"/>
    </source>
</evidence>
<protein>
    <submittedName>
        <fullName evidence="10">Uncharacterized protein</fullName>
    </submittedName>
</protein>
<reference evidence="10" key="2">
    <citation type="submission" date="2020-11" db="EMBL/GenBank/DDBJ databases">
        <authorList>
            <consortium name="DOE Joint Genome Institute"/>
            <person name="Kuo A."/>
            <person name="Miyauchi S."/>
            <person name="Kiss E."/>
            <person name="Drula E."/>
            <person name="Kohler A."/>
            <person name="Sanchez-Garcia M."/>
            <person name="Andreopoulos B."/>
            <person name="Barry K.W."/>
            <person name="Bonito G."/>
            <person name="Buee M."/>
            <person name="Carver A."/>
            <person name="Chen C."/>
            <person name="Cichocki N."/>
            <person name="Clum A."/>
            <person name="Culley D."/>
            <person name="Crous P.W."/>
            <person name="Fauchery L."/>
            <person name="Girlanda M."/>
            <person name="Hayes R."/>
            <person name="Keri Z."/>
            <person name="Labutti K."/>
            <person name="Lipzen A."/>
            <person name="Lombard V."/>
            <person name="Magnuson J."/>
            <person name="Maillard F."/>
            <person name="Morin E."/>
            <person name="Murat C."/>
            <person name="Nolan M."/>
            <person name="Ohm R."/>
            <person name="Pangilinan J."/>
            <person name="Pereira M."/>
            <person name="Perotto S."/>
            <person name="Peter M."/>
            <person name="Riley R."/>
            <person name="Sitrit Y."/>
            <person name="Stielow B."/>
            <person name="Szollosi G."/>
            <person name="Zifcakova L."/>
            <person name="Stursova M."/>
            <person name="Spatafora J.W."/>
            <person name="Tedersoo L."/>
            <person name="Vaario L.-M."/>
            <person name="Yamada A."/>
            <person name="Yan M."/>
            <person name="Wang P."/>
            <person name="Xu J."/>
            <person name="Bruns T."/>
            <person name="Baldrian P."/>
            <person name="Vilgalys R."/>
            <person name="Henrissat B."/>
            <person name="Grigoriev I.V."/>
            <person name="Hibbett D."/>
            <person name="Nagy L.G."/>
            <person name="Martin F.M."/>
        </authorList>
    </citation>
    <scope>NUCLEOTIDE SEQUENCE</scope>
    <source>
        <strain evidence="10">UH-Tt-Lm1</strain>
    </source>
</reference>
<evidence type="ECO:0000256" key="6">
    <source>
        <dbReference type="ARBA" id="ARBA00022691"/>
    </source>
</evidence>
<evidence type="ECO:0000256" key="8">
    <source>
        <dbReference type="ARBA" id="ARBA00022884"/>
    </source>
</evidence>
<evidence type="ECO:0000256" key="5">
    <source>
        <dbReference type="ARBA" id="ARBA00022679"/>
    </source>
</evidence>
<dbReference type="AlphaFoldDB" id="A0A9P6HCK5"/>
<dbReference type="Gene3D" id="3.40.1280.10">
    <property type="match status" value="1"/>
</dbReference>
<dbReference type="GO" id="GO:0070037">
    <property type="term" value="F:rRNA (pseudouridine) methyltransferase activity"/>
    <property type="evidence" value="ECO:0007669"/>
    <property type="project" value="InterPro"/>
</dbReference>
<dbReference type="EMBL" id="WIUZ02000008">
    <property type="protein sequence ID" value="KAF9784446.1"/>
    <property type="molecule type" value="Genomic_DNA"/>
</dbReference>
<dbReference type="GO" id="GO:0070475">
    <property type="term" value="P:rRNA base methylation"/>
    <property type="evidence" value="ECO:0007669"/>
    <property type="project" value="InterPro"/>
</dbReference>
<keyword evidence="5" id="KW-0808">Transferase</keyword>
<keyword evidence="3" id="KW-0698">rRNA processing</keyword>
<dbReference type="EMBL" id="WIUZ02000008">
    <property type="protein sequence ID" value="KAF9784451.1"/>
    <property type="molecule type" value="Genomic_DNA"/>
</dbReference>
<evidence type="ECO:0000256" key="7">
    <source>
        <dbReference type="ARBA" id="ARBA00022730"/>
    </source>
</evidence>
<dbReference type="Pfam" id="PF03587">
    <property type="entry name" value="EMG1"/>
    <property type="match status" value="1"/>
</dbReference>
<dbReference type="GO" id="GO:0032040">
    <property type="term" value="C:small-subunit processome"/>
    <property type="evidence" value="ECO:0007669"/>
    <property type="project" value="TreeGrafter"/>
</dbReference>
<keyword evidence="4" id="KW-0489">Methyltransferase</keyword>
<keyword evidence="8" id="KW-0694">RNA-binding</keyword>